<dbReference type="Pfam" id="PF02687">
    <property type="entry name" value="FtsX"/>
    <property type="match status" value="2"/>
</dbReference>
<feature type="domain" description="ABC3 transporter permease C-terminal" evidence="8">
    <location>
        <begin position="763"/>
        <end position="869"/>
    </location>
</feature>
<comment type="subcellular location">
    <subcellularLocation>
        <location evidence="1">Cell membrane</location>
        <topology evidence="1">Multi-pass membrane protein</topology>
    </subcellularLocation>
</comment>
<keyword evidence="5 7" id="KW-1133">Transmembrane helix</keyword>
<accession>A0A378V4P6</accession>
<evidence type="ECO:0000256" key="1">
    <source>
        <dbReference type="ARBA" id="ARBA00004651"/>
    </source>
</evidence>
<evidence type="ECO:0000256" key="7">
    <source>
        <dbReference type="SAM" id="Phobius"/>
    </source>
</evidence>
<dbReference type="PANTHER" id="PTHR30489:SF0">
    <property type="entry name" value="LIPOPROTEIN-RELEASING SYSTEM TRANSMEMBRANE PROTEIN LOLE"/>
    <property type="match status" value="1"/>
</dbReference>
<reference evidence="9 10" key="1">
    <citation type="submission" date="2018-06" db="EMBL/GenBank/DDBJ databases">
        <authorList>
            <consortium name="Pathogen Informatics"/>
            <person name="Doyle S."/>
        </authorList>
    </citation>
    <scope>NUCLEOTIDE SEQUENCE [LARGE SCALE GENOMIC DNA]</scope>
    <source>
        <strain evidence="9 10">NCTC1542</strain>
    </source>
</reference>
<feature type="transmembrane region" description="Helical" evidence="7">
    <location>
        <begin position="413"/>
        <end position="435"/>
    </location>
</feature>
<evidence type="ECO:0000313" key="9">
    <source>
        <dbReference type="EMBL" id="SUA04777.1"/>
    </source>
</evidence>
<evidence type="ECO:0000256" key="4">
    <source>
        <dbReference type="ARBA" id="ARBA00022692"/>
    </source>
</evidence>
<gene>
    <name evidence="9" type="ORF">NCTC1542_06285</name>
</gene>
<dbReference type="AlphaFoldDB" id="A0A378V4P6"/>
<feature type="transmembrane region" description="Helical" evidence="7">
    <location>
        <begin position="17"/>
        <end position="39"/>
    </location>
</feature>
<keyword evidence="3" id="KW-1003">Cell membrane</keyword>
<dbReference type="InterPro" id="IPR051447">
    <property type="entry name" value="Lipoprotein-release_system"/>
</dbReference>
<keyword evidence="6 7" id="KW-0472">Membrane</keyword>
<comment type="similarity">
    <text evidence="2">Belongs to the ABC-4 integral membrane protein family. LolC/E subfamily.</text>
</comment>
<evidence type="ECO:0000256" key="6">
    <source>
        <dbReference type="ARBA" id="ARBA00023136"/>
    </source>
</evidence>
<feature type="transmembrane region" description="Helical" evidence="7">
    <location>
        <begin position="515"/>
        <end position="535"/>
    </location>
</feature>
<evidence type="ECO:0000256" key="3">
    <source>
        <dbReference type="ARBA" id="ARBA00022475"/>
    </source>
</evidence>
<evidence type="ECO:0000259" key="8">
    <source>
        <dbReference type="Pfam" id="PF02687"/>
    </source>
</evidence>
<feature type="transmembrane region" description="Helical" evidence="7">
    <location>
        <begin position="370"/>
        <end position="392"/>
    </location>
</feature>
<dbReference type="EMBL" id="UGQY01000004">
    <property type="protein sequence ID" value="SUA04777.1"/>
    <property type="molecule type" value="Genomic_DNA"/>
</dbReference>
<sequence length="887" mass="91132">MIWIWLSGLLRRRRGPLVGAATGVAVAVALIATLGAFLATSQITMTDRAIRSVAVDWQIQLAPGADTAATTHLVQTSPGVQGSATVGFAHITSLVAGPTESSHTTGPGVALGLPAGYRTQFPGQIRSLVGAETGVLLAQQTAANLHAAPGDTVTIGRAGLPPATVTVNGIVELPQANSLFQTVGAPAGAQPAAPPDNVVMLPDGQWHQLFDPLAVGRPELVSTQIHVRRTHHLPPDPAVAYTAVHAAARHLEAASAGSALVGDNLGAALDAARSDAAYARILFLFLGLPAVVLAALLTATVTSAGASRRRAEQALLQARGATARQILSLAAVEAALIGATGAVAGLFTAASLDLLAFGAPRLALASATALGWSAAAAATGMAVAGAAVLLPARRALRDHTVASRRTAVAARTTPVWARMGVDFFMLAGAALVYLATTGRGYQLVLAPEGVPAISVSYWAFAGPALLWIGAALLTWRLTDLLLGPGRTVIARALRPIAGSLAATIANSMARARRPLVNATILLAIAIAFAVSTATFNATYRQQAEVDAQLTNGADITVTTAPGADLAPDTAGRIARVTGVRAVEPMIHRFAYTGADLQDLYGIHPATLTRATTLADSYFPHATATTALQTLATHPDSILVSAETAGDFQLQPGDPIILRINDSRTNQPHPVTFRYTGVVNEFPTAPKDSFFVVNADYLAAQTGAGGPNVLLVDTSGRDTGALAERVRDVVGNSAIITDIATVRGSVGSSLSAVDLFGLTRIELSFALILAVSAGALVLGLGLAERRRTYALLMMLGARTPHLRAMVFSETGVVTALGVLAGATCGWALSAMLVSVLRSVFDPPPDTVAIPWLYLGGLGVVTVGALAAVSAAAVIVLKRRPAPRLPRDL</sequence>
<dbReference type="GO" id="GO:0098797">
    <property type="term" value="C:plasma membrane protein complex"/>
    <property type="evidence" value="ECO:0007669"/>
    <property type="project" value="TreeGrafter"/>
</dbReference>
<evidence type="ECO:0000313" key="10">
    <source>
        <dbReference type="Proteomes" id="UP000255389"/>
    </source>
</evidence>
<feature type="transmembrane region" description="Helical" evidence="7">
    <location>
        <begin position="326"/>
        <end position="350"/>
    </location>
</feature>
<dbReference type="Proteomes" id="UP000255389">
    <property type="component" value="Unassembled WGS sequence"/>
</dbReference>
<protein>
    <submittedName>
        <fullName evidence="9">Putative ABC-type transport system involved in lysophospholipase L1 biosynthesis, permease component</fullName>
    </submittedName>
</protein>
<organism evidence="9 10">
    <name type="scientific">Mycolicibacterium fortuitum</name>
    <name type="common">Mycobacterium fortuitum</name>
    <dbReference type="NCBI Taxonomy" id="1766"/>
    <lineage>
        <taxon>Bacteria</taxon>
        <taxon>Bacillati</taxon>
        <taxon>Actinomycetota</taxon>
        <taxon>Actinomycetes</taxon>
        <taxon>Mycobacteriales</taxon>
        <taxon>Mycobacteriaceae</taxon>
        <taxon>Mycolicibacterium</taxon>
    </lineage>
</organism>
<dbReference type="GO" id="GO:0044874">
    <property type="term" value="P:lipoprotein localization to outer membrane"/>
    <property type="evidence" value="ECO:0007669"/>
    <property type="project" value="TreeGrafter"/>
</dbReference>
<proteinExistence type="inferred from homology"/>
<feature type="transmembrane region" description="Helical" evidence="7">
    <location>
        <begin position="455"/>
        <end position="475"/>
    </location>
</feature>
<feature type="domain" description="ABC3 transporter permease C-terminal" evidence="8">
    <location>
        <begin position="288"/>
        <end position="397"/>
    </location>
</feature>
<evidence type="ECO:0000256" key="5">
    <source>
        <dbReference type="ARBA" id="ARBA00022989"/>
    </source>
</evidence>
<evidence type="ECO:0000256" key="2">
    <source>
        <dbReference type="ARBA" id="ARBA00005236"/>
    </source>
</evidence>
<feature type="transmembrane region" description="Helical" evidence="7">
    <location>
        <begin position="847"/>
        <end position="875"/>
    </location>
</feature>
<feature type="transmembrane region" description="Helical" evidence="7">
    <location>
        <begin position="762"/>
        <end position="782"/>
    </location>
</feature>
<name>A0A378V4P6_MYCFO</name>
<dbReference type="PANTHER" id="PTHR30489">
    <property type="entry name" value="LIPOPROTEIN-RELEASING SYSTEM TRANSMEMBRANE PROTEIN LOLE"/>
    <property type="match status" value="1"/>
</dbReference>
<feature type="transmembrane region" description="Helical" evidence="7">
    <location>
        <begin position="281"/>
        <end position="305"/>
    </location>
</feature>
<keyword evidence="4 7" id="KW-0812">Transmembrane</keyword>
<dbReference type="InterPro" id="IPR003838">
    <property type="entry name" value="ABC3_permease_C"/>
</dbReference>
<feature type="transmembrane region" description="Helical" evidence="7">
    <location>
        <begin position="803"/>
        <end position="827"/>
    </location>
</feature>